<proteinExistence type="predicted"/>
<dbReference type="Gene3D" id="3.40.50.1010">
    <property type="entry name" value="5'-nuclease"/>
    <property type="match status" value="1"/>
</dbReference>
<dbReference type="InterPro" id="IPR041120">
    <property type="entry name" value="PIN_9"/>
</dbReference>
<dbReference type="Pfam" id="PF18477">
    <property type="entry name" value="PIN_9"/>
    <property type="match status" value="1"/>
</dbReference>
<reference evidence="2 3" key="1">
    <citation type="journal article" date="2017" name="Nat. Commun.">
        <title>'ARMAN' archaea depend on association with euryarchaeal host in culture and in situ.</title>
        <authorList>
            <person name="Golyshina O."/>
            <person name="Toshchakov S."/>
            <person name="Makarova K."/>
            <person name="Gavrilov S."/>
            <person name="Korzhenkov A."/>
            <person name="La Cono V."/>
            <person name="Arcadi E."/>
            <person name="Nechitaylo T."/>
            <person name="Ferrer M."/>
            <person name="Kublanov I."/>
            <person name="Wolf Y."/>
            <person name="Yakimov M."/>
            <person name="Golyshin P."/>
            <person name="Slesarev A."/>
            <person name="Kozyavkin S."/>
        </authorList>
    </citation>
    <scope>NUCLEOTIDE SEQUENCE [LARGE SCALE GENOMIC DNA]</scope>
    <source>
        <strain evidence="2 3">Mia14</strain>
    </source>
</reference>
<dbReference type="InterPro" id="IPR029060">
    <property type="entry name" value="PIN-like_dom_sf"/>
</dbReference>
<gene>
    <name evidence="2" type="ORF">Mia14_0091</name>
</gene>
<evidence type="ECO:0000313" key="2">
    <source>
        <dbReference type="EMBL" id="ASI13434.1"/>
    </source>
</evidence>
<dbReference type="EMBL" id="CP019964">
    <property type="protein sequence ID" value="ASI13434.1"/>
    <property type="molecule type" value="Genomic_DNA"/>
</dbReference>
<protein>
    <submittedName>
        <fullName evidence="2">rRNA-processing protein FCF1</fullName>
    </submittedName>
</protein>
<evidence type="ECO:0000259" key="1">
    <source>
        <dbReference type="SMART" id="SM00670"/>
    </source>
</evidence>
<sequence length="128" mass="14377">MLMEVIIDTSSLVFSARNKCDIISRINSEIPNAEICVSKGVIRELEGISKGNGGNSIAARTAIEILKNKKVKVYNNNEYVDQWIYNHALENKTQGIGQVIVTNDTEIYNRIKSEKITVKKSTIKCFLK</sequence>
<evidence type="ECO:0000313" key="3">
    <source>
        <dbReference type="Proteomes" id="UP000197679"/>
    </source>
</evidence>
<keyword evidence="3" id="KW-1185">Reference proteome</keyword>
<dbReference type="KEGG" id="marh:Mia14_0091"/>
<name>A0A218NLT0_9ARCH</name>
<organism evidence="2 3">
    <name type="scientific">Candidatus Mancarchaeum acidiphilum</name>
    <dbReference type="NCBI Taxonomy" id="1920749"/>
    <lineage>
        <taxon>Archaea</taxon>
        <taxon>Candidatus Micrarchaeota</taxon>
        <taxon>Candidatus Mancarchaeum</taxon>
    </lineage>
</organism>
<accession>A0A218NLT0</accession>
<feature type="domain" description="PIN" evidence="1">
    <location>
        <begin position="3"/>
        <end position="109"/>
    </location>
</feature>
<dbReference type="Proteomes" id="UP000197679">
    <property type="component" value="Chromosome"/>
</dbReference>
<dbReference type="InterPro" id="IPR002716">
    <property type="entry name" value="PIN_dom"/>
</dbReference>
<dbReference type="SUPFAM" id="SSF88723">
    <property type="entry name" value="PIN domain-like"/>
    <property type="match status" value="1"/>
</dbReference>
<dbReference type="SMART" id="SM00670">
    <property type="entry name" value="PINc"/>
    <property type="match status" value="1"/>
</dbReference>
<dbReference type="AlphaFoldDB" id="A0A218NLT0"/>